<reference evidence="3 4" key="2">
    <citation type="journal article" date="2016" name="Genome Announc.">
        <title>Permanent Draft Genome Sequences for Two Variants of Frankia sp. Strain CpI1, the First Frankia Strain Isolated from Root Nodules of Comptonia peregrina.</title>
        <authorList>
            <person name="Oshone R."/>
            <person name="Hurst S.G.IV."/>
            <person name="Abebe-Akele F."/>
            <person name="Simpson S."/>
            <person name="Morris K."/>
            <person name="Thomas W.K."/>
            <person name="Tisa L.S."/>
        </authorList>
    </citation>
    <scope>NUCLEOTIDE SEQUENCE [LARGE SCALE GENOMIC DNA]</scope>
    <source>
        <strain evidence="4">CpI1-S</strain>
    </source>
</reference>
<gene>
    <name evidence="3" type="ORF">FF36_03899</name>
</gene>
<dbReference type="PANTHER" id="PTHR42879:SF6">
    <property type="entry name" value="NADPH-DEPENDENT REDUCTASE BACG"/>
    <property type="match status" value="1"/>
</dbReference>
<dbReference type="InterPro" id="IPR002347">
    <property type="entry name" value="SDR_fam"/>
</dbReference>
<comment type="similarity">
    <text evidence="1">Belongs to the short-chain dehydrogenases/reductases (SDR) family.</text>
</comment>
<dbReference type="Proteomes" id="UP000032545">
    <property type="component" value="Unassembled WGS sequence"/>
</dbReference>
<evidence type="ECO:0000313" key="3">
    <source>
        <dbReference type="EMBL" id="KJE21846.1"/>
    </source>
</evidence>
<dbReference type="PATRIC" id="fig|1502723.3.peg.3580"/>
<proteinExistence type="inferred from homology"/>
<dbReference type="InterPro" id="IPR050259">
    <property type="entry name" value="SDR"/>
</dbReference>
<comment type="caution">
    <text evidence="3">The sequence shown here is derived from an EMBL/GenBank/DDBJ whole genome shotgun (WGS) entry which is preliminary data.</text>
</comment>
<dbReference type="RefSeq" id="WP_044886463.1">
    <property type="nucleotide sequence ID" value="NZ_JYFN01000031.1"/>
</dbReference>
<sequence>MDLGIADRVAVVSGGSRGIGRAVAELLAAEGVRVVVTARGAEAVGEVVETIRKNGGVAHGVAADMTVAEEIERVVAEAREHFGPPDIAVSNVHGPGPGDFFDLTGDDFARAFREMTLSVIHLTRLVAPAMRERGWGRLVNIGSGAAKEPPPELKHILANTVRASVVTLNRSLANEFGRDGVTVNTIGTGFIATDRMWDYVGGVGAQRGLAPADMMTQFSTGIPVGRPGRPEEIAAVVAFLCSAWAGYVTGQLIPVDGGALRSAF</sequence>
<evidence type="ECO:0008006" key="5">
    <source>
        <dbReference type="Google" id="ProtNLM"/>
    </source>
</evidence>
<dbReference type="SUPFAM" id="SSF51735">
    <property type="entry name" value="NAD(P)-binding Rossmann-fold domains"/>
    <property type="match status" value="1"/>
</dbReference>
<dbReference type="AlphaFoldDB" id="A0A0D8BCE6"/>
<dbReference type="EMBL" id="JYFN01000031">
    <property type="protein sequence ID" value="KJE21846.1"/>
    <property type="molecule type" value="Genomic_DNA"/>
</dbReference>
<protein>
    <recommendedName>
        <fullName evidence="5">3-oxoacyl-[acyl-carrier-protein] reductase</fullName>
    </recommendedName>
</protein>
<accession>A0A0D8BCE6</accession>
<dbReference type="OrthoDB" id="9793325at2"/>
<dbReference type="GO" id="GO:0016491">
    <property type="term" value="F:oxidoreductase activity"/>
    <property type="evidence" value="ECO:0007669"/>
    <property type="project" value="UniProtKB-KW"/>
</dbReference>
<dbReference type="Gene3D" id="3.40.50.720">
    <property type="entry name" value="NAD(P)-binding Rossmann-like Domain"/>
    <property type="match status" value="1"/>
</dbReference>
<dbReference type="FunFam" id="3.40.50.720:FF:000084">
    <property type="entry name" value="Short-chain dehydrogenase reductase"/>
    <property type="match status" value="1"/>
</dbReference>
<evidence type="ECO:0000313" key="4">
    <source>
        <dbReference type="Proteomes" id="UP000032545"/>
    </source>
</evidence>
<dbReference type="InterPro" id="IPR036291">
    <property type="entry name" value="NAD(P)-bd_dom_sf"/>
</dbReference>
<organism evidence="3 4">
    <name type="scientific">Frankia torreyi</name>
    <dbReference type="NCBI Taxonomy" id="1856"/>
    <lineage>
        <taxon>Bacteria</taxon>
        <taxon>Bacillati</taxon>
        <taxon>Actinomycetota</taxon>
        <taxon>Actinomycetes</taxon>
        <taxon>Frankiales</taxon>
        <taxon>Frankiaceae</taxon>
        <taxon>Frankia</taxon>
    </lineage>
</organism>
<name>A0A0D8BCE6_9ACTN</name>
<keyword evidence="4" id="KW-1185">Reference proteome</keyword>
<evidence type="ECO:0000256" key="1">
    <source>
        <dbReference type="ARBA" id="ARBA00006484"/>
    </source>
</evidence>
<dbReference type="Pfam" id="PF13561">
    <property type="entry name" value="adh_short_C2"/>
    <property type="match status" value="1"/>
</dbReference>
<dbReference type="PRINTS" id="PR00081">
    <property type="entry name" value="GDHRDH"/>
</dbReference>
<reference evidence="4" key="1">
    <citation type="submission" date="2015-02" db="EMBL/GenBank/DDBJ databases">
        <title>Draft Genome of Frankia sp. CpI1-S.</title>
        <authorList>
            <person name="Oshone R.T."/>
            <person name="Ngom M."/>
            <person name="Ghodhbane-Gtari F."/>
            <person name="Gtari M."/>
            <person name="Morris K."/>
            <person name="Thomas K."/>
            <person name="Sen A."/>
            <person name="Tisa L.S."/>
        </authorList>
    </citation>
    <scope>NUCLEOTIDE SEQUENCE [LARGE SCALE GENOMIC DNA]</scope>
    <source>
        <strain evidence="4">CpI1-S</strain>
    </source>
</reference>
<dbReference type="PANTHER" id="PTHR42879">
    <property type="entry name" value="3-OXOACYL-(ACYL-CARRIER-PROTEIN) REDUCTASE"/>
    <property type="match status" value="1"/>
</dbReference>
<keyword evidence="2 3" id="KW-0560">Oxidoreductase</keyword>
<evidence type="ECO:0000256" key="2">
    <source>
        <dbReference type="ARBA" id="ARBA00023002"/>
    </source>
</evidence>